<feature type="compositionally biased region" description="Polar residues" evidence="1">
    <location>
        <begin position="106"/>
        <end position="122"/>
    </location>
</feature>
<evidence type="ECO:0000313" key="2">
    <source>
        <dbReference type="EMBL" id="KIM36526.1"/>
    </source>
</evidence>
<feature type="region of interest" description="Disordered" evidence="1">
    <location>
        <begin position="419"/>
        <end position="447"/>
    </location>
</feature>
<feature type="region of interest" description="Disordered" evidence="1">
    <location>
        <begin position="1"/>
        <end position="83"/>
    </location>
</feature>
<feature type="compositionally biased region" description="Low complexity" evidence="1">
    <location>
        <begin position="533"/>
        <end position="545"/>
    </location>
</feature>
<dbReference type="OrthoDB" id="3062456at2759"/>
<feature type="compositionally biased region" description="Gly residues" evidence="1">
    <location>
        <begin position="587"/>
        <end position="598"/>
    </location>
</feature>
<sequence>MTFVHRKQGPKGKEKEQPLPTTSQLPLCSRSTSPEKKSSSVVAKPILPSGPGKPGPQPIASMTKPSAKPPSKPVAKPSTMTAPLQATVTTSPITVSAFTAASSFDNPSTLYSQMDESTLPSNENDRDSIGDPPSALVVCAGMERGYALSPMAHLWLEFGKSTEQTTSTSARCLALVTKTMLKPEEVIDLGMGAKHAGHFCIRDKLARTVFQTVEELQTFTRQMAALIPERSHYFIVDPDDTLLEVLGGAESTGQLLAAWRALSNRIESAQKFMLKYRDEYTEGIAIVSPTSTNQELLLEHSNQASADERLRHMYSEFPQHNNRLGISELARLREGKRWNEIIRVPAWLEAQGRSESPSTSAPAPTKSPQTQISSHLGLTPHSSYKSEDFTLPPLPEASKFPSTPSKRVSWLDPPAITGQSFNAWSGTTPAQPQNSSFTSTSTPLAGNERQSNFLLGVAAPGPKSSSSFLGEYKDNIIPLPPSYYSDGMNYTPVRQAKMPSTATPSNDRSKPYWWNASRPQESNRTRTETPNDAAASAPPTTSAPAEPLPREENGTDECSSDTGSMNNEWGDWYHRRPAPPPPPGPPDGGGGGGGGGGNNPPPAPGPAGGPWGPPQPGQGGGGSYPGPPSPPGGAQWNYDIGAPYGTFIPTIKAELKKEDLPSWDGDHETVINYFWKIQQLASLGGFVLQALGYWLWTSLKEGSTIQLWFSMLAAPEQDYMRSHYLAYLYGIKEGFLGKVWQ</sequence>
<reference evidence="3" key="2">
    <citation type="submission" date="2015-01" db="EMBL/GenBank/DDBJ databases">
        <title>Evolutionary Origins and Diversification of the Mycorrhizal Mutualists.</title>
        <authorList>
            <consortium name="DOE Joint Genome Institute"/>
            <consortium name="Mycorrhizal Genomics Consortium"/>
            <person name="Kohler A."/>
            <person name="Kuo A."/>
            <person name="Nagy L.G."/>
            <person name="Floudas D."/>
            <person name="Copeland A."/>
            <person name="Barry K.W."/>
            <person name="Cichocki N."/>
            <person name="Veneault-Fourrey C."/>
            <person name="LaButti K."/>
            <person name="Lindquist E.A."/>
            <person name="Lipzen A."/>
            <person name="Lundell T."/>
            <person name="Morin E."/>
            <person name="Murat C."/>
            <person name="Riley R."/>
            <person name="Ohm R."/>
            <person name="Sun H."/>
            <person name="Tunlid A."/>
            <person name="Henrissat B."/>
            <person name="Grigoriev I.V."/>
            <person name="Hibbett D.S."/>
            <person name="Martin F."/>
        </authorList>
    </citation>
    <scope>NUCLEOTIDE SEQUENCE [LARGE SCALE GENOMIC DNA]</scope>
    <source>
        <strain evidence="3">h7</strain>
    </source>
</reference>
<evidence type="ECO:0000256" key="1">
    <source>
        <dbReference type="SAM" id="MobiDB-lite"/>
    </source>
</evidence>
<proteinExistence type="predicted"/>
<feature type="region of interest" description="Disordered" evidence="1">
    <location>
        <begin position="106"/>
        <end position="131"/>
    </location>
</feature>
<dbReference type="HOGENOM" id="CLU_374698_0_0_1"/>
<reference evidence="2 3" key="1">
    <citation type="submission" date="2014-04" db="EMBL/GenBank/DDBJ databases">
        <authorList>
            <consortium name="DOE Joint Genome Institute"/>
            <person name="Kuo A."/>
            <person name="Gay G."/>
            <person name="Dore J."/>
            <person name="Kohler A."/>
            <person name="Nagy L.G."/>
            <person name="Floudas D."/>
            <person name="Copeland A."/>
            <person name="Barry K.W."/>
            <person name="Cichocki N."/>
            <person name="Veneault-Fourrey C."/>
            <person name="LaButti K."/>
            <person name="Lindquist E.A."/>
            <person name="Lipzen A."/>
            <person name="Lundell T."/>
            <person name="Morin E."/>
            <person name="Murat C."/>
            <person name="Sun H."/>
            <person name="Tunlid A."/>
            <person name="Henrissat B."/>
            <person name="Grigoriev I.V."/>
            <person name="Hibbett D.S."/>
            <person name="Martin F."/>
            <person name="Nordberg H.P."/>
            <person name="Cantor M.N."/>
            <person name="Hua S.X."/>
        </authorList>
    </citation>
    <scope>NUCLEOTIDE SEQUENCE [LARGE SCALE GENOMIC DNA]</scope>
    <source>
        <strain evidence="3">h7</strain>
    </source>
</reference>
<dbReference type="STRING" id="686832.A0A0C3BYI9"/>
<feature type="region of interest" description="Disordered" evidence="1">
    <location>
        <begin position="496"/>
        <end position="636"/>
    </location>
</feature>
<dbReference type="EMBL" id="KN831804">
    <property type="protein sequence ID" value="KIM36526.1"/>
    <property type="molecule type" value="Genomic_DNA"/>
</dbReference>
<name>A0A0C3BYI9_HEBCY</name>
<feature type="compositionally biased region" description="Polar residues" evidence="1">
    <location>
        <begin position="369"/>
        <end position="383"/>
    </location>
</feature>
<dbReference type="AlphaFoldDB" id="A0A0C3BYI9"/>
<keyword evidence="3" id="KW-1185">Reference proteome</keyword>
<dbReference type="Proteomes" id="UP000053424">
    <property type="component" value="Unassembled WGS sequence"/>
</dbReference>
<protein>
    <submittedName>
        <fullName evidence="2">Uncharacterized protein</fullName>
    </submittedName>
</protein>
<feature type="compositionally biased region" description="Basic residues" evidence="1">
    <location>
        <begin position="1"/>
        <end position="10"/>
    </location>
</feature>
<organism evidence="2 3">
    <name type="scientific">Hebeloma cylindrosporum</name>
    <dbReference type="NCBI Taxonomy" id="76867"/>
    <lineage>
        <taxon>Eukaryota</taxon>
        <taxon>Fungi</taxon>
        <taxon>Dikarya</taxon>
        <taxon>Basidiomycota</taxon>
        <taxon>Agaricomycotina</taxon>
        <taxon>Agaricomycetes</taxon>
        <taxon>Agaricomycetidae</taxon>
        <taxon>Agaricales</taxon>
        <taxon>Agaricineae</taxon>
        <taxon>Hymenogastraceae</taxon>
        <taxon>Hebeloma</taxon>
    </lineage>
</organism>
<evidence type="ECO:0000313" key="3">
    <source>
        <dbReference type="Proteomes" id="UP000053424"/>
    </source>
</evidence>
<accession>A0A0C3BYI9</accession>
<gene>
    <name evidence="2" type="ORF">M413DRAFT_31578</name>
</gene>
<feature type="compositionally biased region" description="Pro residues" evidence="1">
    <location>
        <begin position="599"/>
        <end position="616"/>
    </location>
</feature>
<feature type="region of interest" description="Disordered" evidence="1">
    <location>
        <begin position="351"/>
        <end position="390"/>
    </location>
</feature>
<feature type="compositionally biased region" description="Low complexity" evidence="1">
    <location>
        <begin position="356"/>
        <end position="368"/>
    </location>
</feature>